<dbReference type="SUPFAM" id="SSF46689">
    <property type="entry name" value="Homeodomain-like"/>
    <property type="match status" value="1"/>
</dbReference>
<dbReference type="Gene3D" id="1.10.10.60">
    <property type="entry name" value="Homeodomain-like"/>
    <property type="match status" value="1"/>
</dbReference>
<dbReference type="InterPro" id="IPR036397">
    <property type="entry name" value="RNaseH_sf"/>
</dbReference>
<comment type="caution">
    <text evidence="3">The sequence shown here is derived from an EMBL/GenBank/DDBJ whole genome shotgun (WGS) entry which is preliminary data.</text>
</comment>
<accession>A0ABQ4GLC7</accession>
<feature type="region of interest" description="Disordered" evidence="1">
    <location>
        <begin position="328"/>
        <end position="365"/>
    </location>
</feature>
<dbReference type="InterPro" id="IPR009057">
    <property type="entry name" value="Homeodomain-like_sf"/>
</dbReference>
<feature type="region of interest" description="Disordered" evidence="1">
    <location>
        <begin position="588"/>
        <end position="607"/>
    </location>
</feature>
<dbReference type="InterPro" id="IPR047656">
    <property type="entry name" value="IS481-like_transpos"/>
</dbReference>
<dbReference type="Gene3D" id="3.30.420.10">
    <property type="entry name" value="Ribonuclease H-like superfamily/Ribonuclease H"/>
    <property type="match status" value="1"/>
</dbReference>
<dbReference type="Pfam" id="PF13683">
    <property type="entry name" value="rve_3"/>
    <property type="match status" value="1"/>
</dbReference>
<protein>
    <recommendedName>
        <fullName evidence="2">Integrase catalytic domain-containing protein</fullName>
    </recommendedName>
</protein>
<dbReference type="Pfam" id="PF13565">
    <property type="entry name" value="HTH_32"/>
    <property type="match status" value="1"/>
</dbReference>
<evidence type="ECO:0000313" key="4">
    <source>
        <dbReference type="Proteomes" id="UP000660454"/>
    </source>
</evidence>
<evidence type="ECO:0000259" key="2">
    <source>
        <dbReference type="PROSITE" id="PS50994"/>
    </source>
</evidence>
<dbReference type="PANTHER" id="PTHR35004">
    <property type="entry name" value="TRANSPOSASE RV3428C-RELATED"/>
    <property type="match status" value="1"/>
</dbReference>
<dbReference type="SUPFAM" id="SSF53098">
    <property type="entry name" value="Ribonuclease H-like"/>
    <property type="match status" value="1"/>
</dbReference>
<dbReference type="EMBL" id="BOOF01000014">
    <property type="protein sequence ID" value="GIH62233.1"/>
    <property type="molecule type" value="Genomic_DNA"/>
</dbReference>
<dbReference type="Proteomes" id="UP000660454">
    <property type="component" value="Unassembled WGS sequence"/>
</dbReference>
<evidence type="ECO:0000313" key="3">
    <source>
        <dbReference type="EMBL" id="GIH62233.1"/>
    </source>
</evidence>
<dbReference type="PROSITE" id="PS50994">
    <property type="entry name" value="INTEGRASE"/>
    <property type="match status" value="1"/>
</dbReference>
<dbReference type="NCBIfam" id="NF033577">
    <property type="entry name" value="transpos_IS481"/>
    <property type="match status" value="1"/>
</dbReference>
<reference evidence="3 4" key="1">
    <citation type="submission" date="2021-01" db="EMBL/GenBank/DDBJ databases">
        <title>Whole genome shotgun sequence of Microbispora siamensis NBRC 104113.</title>
        <authorList>
            <person name="Komaki H."/>
            <person name="Tamura T."/>
        </authorList>
    </citation>
    <scope>NUCLEOTIDE SEQUENCE [LARGE SCALE GENOMIC DNA]</scope>
    <source>
        <strain evidence="3 4">NBRC 104113</strain>
    </source>
</reference>
<dbReference type="InterPro" id="IPR012337">
    <property type="entry name" value="RNaseH-like_sf"/>
</dbReference>
<gene>
    <name evidence="3" type="ORF">Msi02_30500</name>
</gene>
<dbReference type="PANTHER" id="PTHR35004:SF6">
    <property type="entry name" value="TRANSPOSASE"/>
    <property type="match status" value="1"/>
</dbReference>
<dbReference type="InterPro" id="IPR001584">
    <property type="entry name" value="Integrase_cat-core"/>
</dbReference>
<name>A0ABQ4GLC7_9ACTN</name>
<organism evidence="3 4">
    <name type="scientific">Microbispora siamensis</name>
    <dbReference type="NCBI Taxonomy" id="564413"/>
    <lineage>
        <taxon>Bacteria</taxon>
        <taxon>Bacillati</taxon>
        <taxon>Actinomycetota</taxon>
        <taxon>Actinomycetes</taxon>
        <taxon>Streptosporangiales</taxon>
        <taxon>Streptosporangiaceae</taxon>
        <taxon>Microbispora</taxon>
    </lineage>
</organism>
<proteinExistence type="predicted"/>
<feature type="compositionally biased region" description="Basic residues" evidence="1">
    <location>
        <begin position="596"/>
        <end position="607"/>
    </location>
</feature>
<sequence length="607" mass="66601">MALVDLSVVEQRYRAVLAVLAGASVSEIAAQVGVSRQTMHSWLRRYRESGLSGLVDRSRRPKSSPSQLSAEVEAVVCELRREHPRWGPVRLVHEAKRLGVDPVPSRMAVYRALVRHGLVSPRQRRKRREGYLRWERPAPMQLWQMDIVGGVFLADGSEAKVVTGVDDHSRYCVIASVVARPTGRAVCLAFAQALQRFGVPEEVLTDNGKQFTDRFGKGGEVLFDRICRDNGIAHRLTQPRSPTTTGKVERFHQTLRRELLDDGVPFEDLAAAQAAVDAWVVEYNTRRPHQAIGMACPAERFTPTTDSGEQLLPLRLPGALKAIDGQVIAHPPSSTPDLDAQTPAGEQPQRHPVNAEQPARAWSGGPVEFDRVVPASGNMFVAGRQFWLGPDRAGMMVTFWADTDVIHLLVAGVRIKSFRSHLSNADLSKLAASGGRAAGPAPLPPTEPGTAVEVDRTISRSGTVSLAGRVVLAAEILNGRRVTVRIEEHTLMFFDPDTRELLRTRPNPISWDRVRHLRDARPAGPPPRPSAEPVTVQRVASNSGVIMVVGQKVALGRIHARAIVTVHVSDTTLTIELPDDTRVVRRTTTQPVRSVKAARPRKAGHVS</sequence>
<keyword evidence="4" id="KW-1185">Reference proteome</keyword>
<evidence type="ECO:0000256" key="1">
    <source>
        <dbReference type="SAM" id="MobiDB-lite"/>
    </source>
</evidence>
<feature type="domain" description="Integrase catalytic" evidence="2">
    <location>
        <begin position="133"/>
        <end position="305"/>
    </location>
</feature>